<sequence>MSRRNIFFTWPLYVAFGHCHGYRLFVRVETSVQRVLKVTSPEVNTWFFGRATQLRKRHIFNAFLPLFAQAHKSGTVFRQMGTTVCIGNQQRCRLRGTRRRTASTVHYLIAT</sequence>
<organism evidence="1">
    <name type="scientific">Ixodes ricinus</name>
    <name type="common">Common tick</name>
    <name type="synonym">Acarus ricinus</name>
    <dbReference type="NCBI Taxonomy" id="34613"/>
    <lineage>
        <taxon>Eukaryota</taxon>
        <taxon>Metazoa</taxon>
        <taxon>Ecdysozoa</taxon>
        <taxon>Arthropoda</taxon>
        <taxon>Chelicerata</taxon>
        <taxon>Arachnida</taxon>
        <taxon>Acari</taxon>
        <taxon>Parasitiformes</taxon>
        <taxon>Ixodida</taxon>
        <taxon>Ixodoidea</taxon>
        <taxon>Ixodidae</taxon>
        <taxon>Ixodinae</taxon>
        <taxon>Ixodes</taxon>
    </lineage>
</organism>
<reference evidence="1" key="1">
    <citation type="submission" date="2019-12" db="EMBL/GenBank/DDBJ databases">
        <title>An insight into the sialome of adult female Ixodes ricinus ticks feeding for 6 days.</title>
        <authorList>
            <person name="Perner J."/>
            <person name="Ribeiro J.M.C."/>
        </authorList>
    </citation>
    <scope>NUCLEOTIDE SEQUENCE</scope>
    <source>
        <strain evidence="1">Semi-engorged</strain>
        <tissue evidence="1">Salivary glands</tissue>
    </source>
</reference>
<dbReference type="EMBL" id="GIFC01007830">
    <property type="protein sequence ID" value="MXU89913.1"/>
    <property type="molecule type" value="Transcribed_RNA"/>
</dbReference>
<accession>A0A6B0UJR7</accession>
<name>A0A6B0UJR7_IXORI</name>
<protein>
    <submittedName>
        <fullName evidence="1">Putative secreted protein</fullName>
    </submittedName>
</protein>
<evidence type="ECO:0000313" key="1">
    <source>
        <dbReference type="EMBL" id="MXU89913.1"/>
    </source>
</evidence>
<proteinExistence type="predicted"/>
<dbReference type="AlphaFoldDB" id="A0A6B0UJR7"/>